<reference evidence="3 4" key="1">
    <citation type="submission" date="2020-10" db="EMBL/GenBank/DDBJ databases">
        <title>Identification of Nocardia species via Next-generation sequencing and recognition of intraspecies genetic diversity.</title>
        <authorList>
            <person name="Li P."/>
            <person name="Li P."/>
            <person name="Lu B."/>
        </authorList>
    </citation>
    <scope>NUCLEOTIDE SEQUENCE [LARGE SCALE GENOMIC DNA]</scope>
    <source>
        <strain evidence="3 4">BJ06-0143</strain>
    </source>
</reference>
<dbReference type="EMBL" id="JADLQN010000002">
    <property type="protein sequence ID" value="MBF6355695.1"/>
    <property type="molecule type" value="Genomic_DNA"/>
</dbReference>
<evidence type="ECO:0000256" key="1">
    <source>
        <dbReference type="SAM" id="Phobius"/>
    </source>
</evidence>
<keyword evidence="1" id="KW-1133">Transmembrane helix</keyword>
<keyword evidence="1" id="KW-0812">Transmembrane</keyword>
<dbReference type="SUPFAM" id="SSF69118">
    <property type="entry name" value="AhpD-like"/>
    <property type="match status" value="1"/>
</dbReference>
<feature type="domain" description="Carboxymuconolactone decarboxylase-like" evidence="2">
    <location>
        <begin position="6"/>
        <end position="48"/>
    </location>
</feature>
<dbReference type="InterPro" id="IPR029032">
    <property type="entry name" value="AhpD-like"/>
</dbReference>
<comment type="caution">
    <text evidence="3">The sequence shown here is derived from an EMBL/GenBank/DDBJ whole genome shotgun (WGS) entry which is preliminary data.</text>
</comment>
<proteinExistence type="predicted"/>
<organism evidence="3 4">
    <name type="scientific">Nocardia higoensis</name>
    <dbReference type="NCBI Taxonomy" id="228599"/>
    <lineage>
        <taxon>Bacteria</taxon>
        <taxon>Bacillati</taxon>
        <taxon>Actinomycetota</taxon>
        <taxon>Actinomycetes</taxon>
        <taxon>Mycobacteriales</taxon>
        <taxon>Nocardiaceae</taxon>
        <taxon>Nocardia</taxon>
    </lineage>
</organism>
<keyword evidence="1" id="KW-0472">Membrane</keyword>
<dbReference type="RefSeq" id="WP_195002613.1">
    <property type="nucleotide sequence ID" value="NZ_JADLQN010000002.1"/>
</dbReference>
<gene>
    <name evidence="3" type="ORF">IU449_14260</name>
</gene>
<keyword evidence="4" id="KW-1185">Reference proteome</keyword>
<sequence>MNWIDGARVWFRRQMDRKTREAIMLAVSHAHDCRYCTFVHREWALYTGIPLSAISEIESRENDHLDQRIQDTCGSPHDPIWLATTYAEALVRAEFGSVAPFLQATVTVRFDSRDRTHIETVARIITILNRSTNTIDALSARLHGHRVDDSRVSDEILVAVFAWAIVLPMFAAVALFNRESPHLVLQRFRQAGLRGRAR</sequence>
<feature type="transmembrane region" description="Helical" evidence="1">
    <location>
        <begin position="156"/>
        <end position="177"/>
    </location>
</feature>
<accession>A0ABS0DB57</accession>
<evidence type="ECO:0000259" key="2">
    <source>
        <dbReference type="Pfam" id="PF02627"/>
    </source>
</evidence>
<evidence type="ECO:0000313" key="3">
    <source>
        <dbReference type="EMBL" id="MBF6355695.1"/>
    </source>
</evidence>
<dbReference type="Gene3D" id="1.20.1290.10">
    <property type="entry name" value="AhpD-like"/>
    <property type="match status" value="1"/>
</dbReference>
<dbReference type="InterPro" id="IPR003779">
    <property type="entry name" value="CMD-like"/>
</dbReference>
<evidence type="ECO:0000313" key="4">
    <source>
        <dbReference type="Proteomes" id="UP000707731"/>
    </source>
</evidence>
<dbReference type="Pfam" id="PF02627">
    <property type="entry name" value="CMD"/>
    <property type="match status" value="1"/>
</dbReference>
<name>A0ABS0DB57_9NOCA</name>
<dbReference type="Proteomes" id="UP000707731">
    <property type="component" value="Unassembled WGS sequence"/>
</dbReference>
<protein>
    <submittedName>
        <fullName evidence="3">Carboxymuconolactone decarboxylase family protein</fullName>
    </submittedName>
</protein>